<dbReference type="Proteomes" id="UP000199421">
    <property type="component" value="Unassembled WGS sequence"/>
</dbReference>
<dbReference type="RefSeq" id="WP_093320311.1">
    <property type="nucleotide sequence ID" value="NZ_FOAF01000001.1"/>
</dbReference>
<evidence type="ECO:0000313" key="11">
    <source>
        <dbReference type="Proteomes" id="UP000199421"/>
    </source>
</evidence>
<dbReference type="Gene3D" id="3.90.180.10">
    <property type="entry name" value="Medium-chain alcohol dehydrogenases, catalytic domain"/>
    <property type="match status" value="1"/>
</dbReference>
<gene>
    <name evidence="10" type="ORF">SAMN05661044_01257</name>
</gene>
<dbReference type="STRING" id="407022.SAMN05661044_01257"/>
<keyword evidence="11" id="KW-1185">Reference proteome</keyword>
<keyword evidence="8" id="KW-0812">Transmembrane</keyword>
<dbReference type="PANTHER" id="PTHR42940:SF3">
    <property type="entry name" value="ALCOHOL DEHYDROGENASE 1-RELATED"/>
    <property type="match status" value="1"/>
</dbReference>
<keyword evidence="4" id="KW-0479">Metal-binding</keyword>
<keyword evidence="8" id="KW-0472">Membrane</keyword>
<dbReference type="EC" id="1.1.1.1" evidence="3"/>
<evidence type="ECO:0000256" key="3">
    <source>
        <dbReference type="ARBA" id="ARBA00013190"/>
    </source>
</evidence>
<evidence type="ECO:0000313" key="10">
    <source>
        <dbReference type="EMBL" id="SEK82758.1"/>
    </source>
</evidence>
<feature type="transmembrane region" description="Helical" evidence="8">
    <location>
        <begin position="257"/>
        <end position="276"/>
    </location>
</feature>
<evidence type="ECO:0000259" key="9">
    <source>
        <dbReference type="SMART" id="SM00829"/>
    </source>
</evidence>
<keyword evidence="7" id="KW-0520">NAD</keyword>
<keyword evidence="6" id="KW-0560">Oxidoreductase</keyword>
<dbReference type="GO" id="GO:0004022">
    <property type="term" value="F:alcohol dehydrogenase (NAD+) activity"/>
    <property type="evidence" value="ECO:0007669"/>
    <property type="project" value="UniProtKB-EC"/>
</dbReference>
<dbReference type="InterPro" id="IPR020843">
    <property type="entry name" value="ER"/>
</dbReference>
<evidence type="ECO:0000256" key="1">
    <source>
        <dbReference type="ARBA" id="ARBA00001947"/>
    </source>
</evidence>
<dbReference type="EMBL" id="FOAF01000001">
    <property type="protein sequence ID" value="SEK82758.1"/>
    <property type="molecule type" value="Genomic_DNA"/>
</dbReference>
<dbReference type="Pfam" id="PF00107">
    <property type="entry name" value="ADH_zinc_N"/>
    <property type="match status" value="1"/>
</dbReference>
<evidence type="ECO:0000256" key="4">
    <source>
        <dbReference type="ARBA" id="ARBA00022723"/>
    </source>
</evidence>
<name>A0A1H7K7B6_OLID1</name>
<dbReference type="InterPro" id="IPR036291">
    <property type="entry name" value="NAD(P)-bd_dom_sf"/>
</dbReference>
<evidence type="ECO:0000256" key="5">
    <source>
        <dbReference type="ARBA" id="ARBA00022833"/>
    </source>
</evidence>
<feature type="domain" description="Enoyl reductase (ER)" evidence="9">
    <location>
        <begin position="11"/>
        <end position="351"/>
    </location>
</feature>
<evidence type="ECO:0000256" key="6">
    <source>
        <dbReference type="ARBA" id="ARBA00023002"/>
    </source>
</evidence>
<accession>A0A1H7K7B6</accession>
<dbReference type="OrthoDB" id="9787435at2"/>
<dbReference type="SUPFAM" id="SSF51735">
    <property type="entry name" value="NAD(P)-binding Rossmann-fold domains"/>
    <property type="match status" value="1"/>
</dbReference>
<dbReference type="SMART" id="SM00829">
    <property type="entry name" value="PKS_ER"/>
    <property type="match status" value="1"/>
</dbReference>
<evidence type="ECO:0000256" key="8">
    <source>
        <dbReference type="SAM" id="Phobius"/>
    </source>
</evidence>
<dbReference type="InterPro" id="IPR011032">
    <property type="entry name" value="GroES-like_sf"/>
</dbReference>
<dbReference type="InterPro" id="IPR013149">
    <property type="entry name" value="ADH-like_C"/>
</dbReference>
<dbReference type="GO" id="GO:0046872">
    <property type="term" value="F:metal ion binding"/>
    <property type="evidence" value="ECO:0007669"/>
    <property type="project" value="UniProtKB-KW"/>
</dbReference>
<proteinExistence type="inferred from homology"/>
<sequence length="359" mass="38349">MKNAKIIAFHGHNESMQLLEVPIPTIEAGEILVKNLYTTICGSDLHTYCGLRKENTPTVLGHEIVGEILAISAQHSGMDYCGNTLQVGDRITWSIFSSDVNSEMARKGMPQKGSGLFKYGHAQITNTDTLHGGLGTHCILKAGTAVLKIATDIPLPIAATINCAVATVAGAFRLAGTVKNSKVLITGAGLLGIVSVAMSKAAGAATIHVADINEQRLLQAKEFGADEIHMLSSGTPENLKDIDVAFDMSGSPEAMELGLASLAIGGLAVWVGAVLNTRKIQVDAEKVIRRLLTIKGLHNYNFEDFVCAVDFISEHYQNFPFSTIVGREFALKDAEAAFDYALKKKPLRVGILINPHAGD</sequence>
<comment type="cofactor">
    <cofactor evidence="1">
        <name>Zn(2+)</name>
        <dbReference type="ChEBI" id="CHEBI:29105"/>
    </cofactor>
</comment>
<dbReference type="InterPro" id="IPR013154">
    <property type="entry name" value="ADH-like_N"/>
</dbReference>
<dbReference type="Pfam" id="PF08240">
    <property type="entry name" value="ADH_N"/>
    <property type="match status" value="1"/>
</dbReference>
<dbReference type="SUPFAM" id="SSF50129">
    <property type="entry name" value="GroES-like"/>
    <property type="match status" value="1"/>
</dbReference>
<dbReference type="GO" id="GO:0005737">
    <property type="term" value="C:cytoplasm"/>
    <property type="evidence" value="ECO:0007669"/>
    <property type="project" value="TreeGrafter"/>
</dbReference>
<dbReference type="AlphaFoldDB" id="A0A1H7K7B6"/>
<evidence type="ECO:0000256" key="7">
    <source>
        <dbReference type="ARBA" id="ARBA00023027"/>
    </source>
</evidence>
<reference evidence="11" key="1">
    <citation type="submission" date="2016-10" db="EMBL/GenBank/DDBJ databases">
        <authorList>
            <person name="Varghese N."/>
            <person name="Submissions S."/>
        </authorList>
    </citation>
    <scope>NUCLEOTIDE SEQUENCE [LARGE SCALE GENOMIC DNA]</scope>
    <source>
        <strain evidence="11">DSM 18733</strain>
    </source>
</reference>
<dbReference type="PANTHER" id="PTHR42940">
    <property type="entry name" value="ALCOHOL DEHYDROGENASE 1-RELATED"/>
    <property type="match status" value="1"/>
</dbReference>
<protein>
    <recommendedName>
        <fullName evidence="3">alcohol dehydrogenase</fullName>
        <ecNumber evidence="3">1.1.1.1</ecNumber>
    </recommendedName>
</protein>
<organism evidence="10 11">
    <name type="scientific">Olivibacter domesticus</name>
    <name type="common">Pseudosphingobacterium domesticum</name>
    <dbReference type="NCBI Taxonomy" id="407022"/>
    <lineage>
        <taxon>Bacteria</taxon>
        <taxon>Pseudomonadati</taxon>
        <taxon>Bacteroidota</taxon>
        <taxon>Sphingobacteriia</taxon>
        <taxon>Sphingobacteriales</taxon>
        <taxon>Sphingobacteriaceae</taxon>
        <taxon>Olivibacter</taxon>
    </lineage>
</organism>
<keyword evidence="5" id="KW-0862">Zinc</keyword>
<evidence type="ECO:0000256" key="2">
    <source>
        <dbReference type="ARBA" id="ARBA00008072"/>
    </source>
</evidence>
<comment type="similarity">
    <text evidence="2">Belongs to the zinc-containing alcohol dehydrogenase family.</text>
</comment>
<keyword evidence="8" id="KW-1133">Transmembrane helix</keyword>
<dbReference type="Gene3D" id="3.40.50.720">
    <property type="entry name" value="NAD(P)-binding Rossmann-like Domain"/>
    <property type="match status" value="1"/>
</dbReference>